<evidence type="ECO:0000256" key="5">
    <source>
        <dbReference type="ARBA" id="ARBA00048142"/>
    </source>
</evidence>
<dbReference type="InterPro" id="IPR016160">
    <property type="entry name" value="Ald_DH_CS_CYS"/>
</dbReference>
<name>A0A3G1B2U7_9ARCH</name>
<dbReference type="PANTHER" id="PTHR42862:SF1">
    <property type="entry name" value="DELTA-1-PYRROLINE-5-CARBOXYLATE DEHYDROGENASE 2, ISOFORM A-RELATED"/>
    <property type="match status" value="1"/>
</dbReference>
<dbReference type="InterPro" id="IPR016162">
    <property type="entry name" value="Ald_DH_N"/>
</dbReference>
<dbReference type="EC" id="1.2.1.88" evidence="2"/>
<evidence type="ECO:0000256" key="1">
    <source>
        <dbReference type="ARBA" id="ARBA00004786"/>
    </source>
</evidence>
<evidence type="ECO:0000259" key="6">
    <source>
        <dbReference type="Pfam" id="PF00171"/>
    </source>
</evidence>
<comment type="pathway">
    <text evidence="1">Amino-acid degradation; L-proline degradation into L-glutamate; L-glutamate from L-proline: step 2/2.</text>
</comment>
<protein>
    <recommendedName>
        <fullName evidence="2">L-glutamate gamma-semialdehyde dehydrogenase</fullName>
        <ecNumber evidence="2">1.2.1.88</ecNumber>
    </recommendedName>
</protein>
<evidence type="ECO:0000256" key="3">
    <source>
        <dbReference type="ARBA" id="ARBA00023002"/>
    </source>
</evidence>
<dbReference type="RefSeq" id="WP_048188829.1">
    <property type="nucleotide sequence ID" value="NZ_CP011097.1"/>
</dbReference>
<comment type="catalytic activity">
    <reaction evidence="5">
        <text>L-glutamate 5-semialdehyde + NAD(+) + H2O = L-glutamate + NADH + 2 H(+)</text>
        <dbReference type="Rhea" id="RHEA:30235"/>
        <dbReference type="ChEBI" id="CHEBI:15377"/>
        <dbReference type="ChEBI" id="CHEBI:15378"/>
        <dbReference type="ChEBI" id="CHEBI:29985"/>
        <dbReference type="ChEBI" id="CHEBI:57540"/>
        <dbReference type="ChEBI" id="CHEBI:57945"/>
        <dbReference type="ChEBI" id="CHEBI:58066"/>
        <dbReference type="EC" id="1.2.1.88"/>
    </reaction>
</comment>
<dbReference type="SUPFAM" id="SSF53720">
    <property type="entry name" value="ALDH-like"/>
    <property type="match status" value="1"/>
</dbReference>
<dbReference type="InterPro" id="IPR015590">
    <property type="entry name" value="Aldehyde_DH_dom"/>
</dbReference>
<dbReference type="Gene3D" id="3.40.309.10">
    <property type="entry name" value="Aldehyde Dehydrogenase, Chain A, domain 2"/>
    <property type="match status" value="1"/>
</dbReference>
<dbReference type="AlphaFoldDB" id="A0A3G1B2U7"/>
<keyword evidence="8" id="KW-1185">Reference proteome</keyword>
<dbReference type="InterPro" id="IPR050485">
    <property type="entry name" value="Proline_metab_enzyme"/>
</dbReference>
<reference evidence="7 8" key="1">
    <citation type="journal article" date="2016" name="Sci. Rep.">
        <title>A novel ammonia-oxidizing archaeon from wastewater treatment plant: Its enrichment, physiological and genomic characteristics.</title>
        <authorList>
            <person name="Li Y."/>
            <person name="Ding K."/>
            <person name="Wen X."/>
            <person name="Zhang B."/>
            <person name="Shen B."/>
            <person name="Yang Y."/>
        </authorList>
    </citation>
    <scope>NUCLEOTIDE SEQUENCE [LARGE SCALE GENOMIC DNA]</scope>
    <source>
        <strain evidence="7 8">SAT1</strain>
    </source>
</reference>
<dbReference type="GO" id="GO:0009898">
    <property type="term" value="C:cytoplasmic side of plasma membrane"/>
    <property type="evidence" value="ECO:0007669"/>
    <property type="project" value="TreeGrafter"/>
</dbReference>
<dbReference type="Proteomes" id="UP000266745">
    <property type="component" value="Chromosome"/>
</dbReference>
<dbReference type="PROSITE" id="PS00070">
    <property type="entry name" value="ALDEHYDE_DEHYDR_CYS"/>
    <property type="match status" value="1"/>
</dbReference>
<dbReference type="Gene3D" id="3.40.605.10">
    <property type="entry name" value="Aldehyde Dehydrogenase, Chain A, domain 1"/>
    <property type="match status" value="1"/>
</dbReference>
<evidence type="ECO:0000256" key="2">
    <source>
        <dbReference type="ARBA" id="ARBA00012884"/>
    </source>
</evidence>
<dbReference type="FunFam" id="3.40.309.10:FF:000005">
    <property type="entry name" value="1-pyrroline-5-carboxylate dehydrogenase 1"/>
    <property type="match status" value="1"/>
</dbReference>
<accession>A0A3G1B2U7</accession>
<gene>
    <name evidence="7" type="ORF">SU86_005810</name>
</gene>
<dbReference type="EMBL" id="CP011097">
    <property type="protein sequence ID" value="AJZ75959.1"/>
    <property type="molecule type" value="Genomic_DNA"/>
</dbReference>
<evidence type="ECO:0000313" key="8">
    <source>
        <dbReference type="Proteomes" id="UP000266745"/>
    </source>
</evidence>
<keyword evidence="4" id="KW-0520">NAD</keyword>
<dbReference type="InterPro" id="IPR016161">
    <property type="entry name" value="Ald_DH/histidinol_DH"/>
</dbReference>
<sequence length="523" mass="57618">MIENENTWTNAVKNNSTDEFHKKFDSALDKLRSEFGKSYPLIINGKEVHSDQSFEVHSPSDTRIILAKFPLATKEQTLQAIEAAKNSFSQWSATPYQNRAQIFREVANQFSQEKFYLAATTSMENGKNRLEAMGELDETIDFLRFYADQLESNQGFVKPTRPASPNEKTQSVLKPYGVWGIISPFNFPSAIAIGMSSGALITGNSVVLKPASDTPLSAFRFVNMIYKKISPGAINFVTGLGSIVGQTIVESPHVSGIAFTGSKEVGLSGFRTFTKNSPKPFISEMGGKNPVIITESADLEKATDGVMRAAFGYGGQKCSACSRVYVQKQIAPKFLEKLVSKTQNLKIGLPWEKETYLGPIINDSAKKKFESAVELAKKDGKIVFGGDILKDGLYQNGYYVRPTIVSDLPNNHKLVKEELFLPFLCVQEFEKFDDAIVQANDSEYGLTAGIFSQNKSEIDEFFSKIEAGVTYANRAQSATTGAMVQAQPFVGWKNSGISGKGAGGAYYLTQFLREQTQTICNEQ</sequence>
<dbReference type="KEGG" id="tah:SU86_005810"/>
<keyword evidence="3" id="KW-0560">Oxidoreductase</keyword>
<dbReference type="Pfam" id="PF00171">
    <property type="entry name" value="Aldedh"/>
    <property type="match status" value="1"/>
</dbReference>
<evidence type="ECO:0000313" key="7">
    <source>
        <dbReference type="EMBL" id="AJZ75959.1"/>
    </source>
</evidence>
<dbReference type="GO" id="GO:0010133">
    <property type="term" value="P:L-proline catabolic process to L-glutamate"/>
    <property type="evidence" value="ECO:0007669"/>
    <property type="project" value="TreeGrafter"/>
</dbReference>
<dbReference type="GO" id="GO:0003842">
    <property type="term" value="F:L-glutamate gamma-semialdehyde dehydrogenase activity"/>
    <property type="evidence" value="ECO:0007669"/>
    <property type="project" value="UniProtKB-EC"/>
</dbReference>
<dbReference type="OrthoDB" id="6342at2157"/>
<feature type="domain" description="Aldehyde dehydrogenase" evidence="6">
    <location>
        <begin position="51"/>
        <end position="515"/>
    </location>
</feature>
<proteinExistence type="predicted"/>
<dbReference type="InterPro" id="IPR016163">
    <property type="entry name" value="Ald_DH_C"/>
</dbReference>
<dbReference type="PANTHER" id="PTHR42862">
    <property type="entry name" value="DELTA-1-PYRROLINE-5-CARBOXYLATE DEHYDROGENASE 1, ISOFORM A-RELATED"/>
    <property type="match status" value="1"/>
</dbReference>
<evidence type="ECO:0000256" key="4">
    <source>
        <dbReference type="ARBA" id="ARBA00023027"/>
    </source>
</evidence>
<organism evidence="7 8">
    <name type="scientific">Candidatus Nitrosotenuis cloacae</name>
    <dbReference type="NCBI Taxonomy" id="1603555"/>
    <lineage>
        <taxon>Archaea</taxon>
        <taxon>Nitrososphaerota</taxon>
        <taxon>Candidatus Nitrosotenuis</taxon>
    </lineage>
</organism>
<dbReference type="GeneID" id="24875914"/>
<dbReference type="STRING" id="1603555.SU86_005810"/>